<protein>
    <submittedName>
        <fullName evidence="1">Uncharacterized protein</fullName>
    </submittedName>
</protein>
<organism evidence="1 2">
    <name type="scientific">Paenibacillus solisilvae</name>
    <dbReference type="NCBI Taxonomy" id="2486751"/>
    <lineage>
        <taxon>Bacteria</taxon>
        <taxon>Bacillati</taxon>
        <taxon>Bacillota</taxon>
        <taxon>Bacilli</taxon>
        <taxon>Bacillales</taxon>
        <taxon>Paenibacillaceae</taxon>
        <taxon>Paenibacillus</taxon>
    </lineage>
</organism>
<dbReference type="Proteomes" id="UP001596047">
    <property type="component" value="Unassembled WGS sequence"/>
</dbReference>
<keyword evidence="2" id="KW-1185">Reference proteome</keyword>
<dbReference type="RefSeq" id="WP_379189818.1">
    <property type="nucleotide sequence ID" value="NZ_JBHSOW010000070.1"/>
</dbReference>
<gene>
    <name evidence="1" type="ORF">ACFPYJ_19280</name>
</gene>
<evidence type="ECO:0000313" key="2">
    <source>
        <dbReference type="Proteomes" id="UP001596047"/>
    </source>
</evidence>
<evidence type="ECO:0000313" key="1">
    <source>
        <dbReference type="EMBL" id="MFC5651209.1"/>
    </source>
</evidence>
<sequence length="90" mass="9693">MRDNHGDARQLLYRGAAASVGPLEVGVYELIDRVYWAVEELEPWTLGGASSIPYIGVVADDRRLSRPGLPGAGYAGGLLYTGRHRRPVGG</sequence>
<dbReference type="EMBL" id="JBHSOW010000070">
    <property type="protein sequence ID" value="MFC5651209.1"/>
    <property type="molecule type" value="Genomic_DNA"/>
</dbReference>
<accession>A0ABW0W2B8</accession>
<proteinExistence type="predicted"/>
<comment type="caution">
    <text evidence="1">The sequence shown here is derived from an EMBL/GenBank/DDBJ whole genome shotgun (WGS) entry which is preliminary data.</text>
</comment>
<name>A0ABW0W2B8_9BACL</name>
<reference evidence="2" key="1">
    <citation type="journal article" date="2019" name="Int. J. Syst. Evol. Microbiol.">
        <title>The Global Catalogue of Microorganisms (GCM) 10K type strain sequencing project: providing services to taxonomists for standard genome sequencing and annotation.</title>
        <authorList>
            <consortium name="The Broad Institute Genomics Platform"/>
            <consortium name="The Broad Institute Genome Sequencing Center for Infectious Disease"/>
            <person name="Wu L."/>
            <person name="Ma J."/>
        </authorList>
    </citation>
    <scope>NUCLEOTIDE SEQUENCE [LARGE SCALE GENOMIC DNA]</scope>
    <source>
        <strain evidence="2">CGMCC 1.3240</strain>
    </source>
</reference>